<comment type="caution">
    <text evidence="2">The sequence shown here is derived from an EMBL/GenBank/DDBJ whole genome shotgun (WGS) entry which is preliminary data.</text>
</comment>
<evidence type="ECO:0000256" key="1">
    <source>
        <dbReference type="SAM" id="MobiDB-lite"/>
    </source>
</evidence>
<name>A0A5A7VJW3_CUCMM</name>
<organism evidence="2 3">
    <name type="scientific">Cucumis melo var. makuwa</name>
    <name type="common">Oriental melon</name>
    <dbReference type="NCBI Taxonomy" id="1194695"/>
    <lineage>
        <taxon>Eukaryota</taxon>
        <taxon>Viridiplantae</taxon>
        <taxon>Streptophyta</taxon>
        <taxon>Embryophyta</taxon>
        <taxon>Tracheophyta</taxon>
        <taxon>Spermatophyta</taxon>
        <taxon>Magnoliopsida</taxon>
        <taxon>eudicotyledons</taxon>
        <taxon>Gunneridae</taxon>
        <taxon>Pentapetalae</taxon>
        <taxon>rosids</taxon>
        <taxon>fabids</taxon>
        <taxon>Cucurbitales</taxon>
        <taxon>Cucurbitaceae</taxon>
        <taxon>Benincaseae</taxon>
        <taxon>Cucumis</taxon>
    </lineage>
</organism>
<feature type="region of interest" description="Disordered" evidence="1">
    <location>
        <begin position="77"/>
        <end position="118"/>
    </location>
</feature>
<dbReference type="AlphaFoldDB" id="A0A5A7VJW3"/>
<feature type="compositionally biased region" description="Basic residues" evidence="1">
    <location>
        <begin position="101"/>
        <end position="118"/>
    </location>
</feature>
<accession>A0A5A7VJW3</accession>
<reference evidence="2 3" key="1">
    <citation type="submission" date="2019-08" db="EMBL/GenBank/DDBJ databases">
        <title>Draft genome sequences of two oriental melons (Cucumis melo L. var makuwa).</title>
        <authorList>
            <person name="Kwon S.-Y."/>
        </authorList>
    </citation>
    <scope>NUCLEOTIDE SEQUENCE [LARGE SCALE GENOMIC DNA]</scope>
    <source>
        <strain evidence="3">cv. SW 3</strain>
        <tissue evidence="2">Leaf</tissue>
    </source>
</reference>
<evidence type="ECO:0000313" key="3">
    <source>
        <dbReference type="Proteomes" id="UP000321393"/>
    </source>
</evidence>
<sequence>MSIWAKQYAITSTRGSGIYVAAKPFSHLIKQLYLKECPTLKNIPTTMAKDEICIITSLNCMIRLHKNKSEDKSLNINKSKKFDKDNEMEIDKEEEQDRTPLVRKRKGKDNASKLKKREMKPIANESTDPISLGIVTSLVTQTTQTTISPLPSKMLKTNHHRLLQ</sequence>
<evidence type="ECO:0000313" key="2">
    <source>
        <dbReference type="EMBL" id="KAA0067460.1"/>
    </source>
</evidence>
<proteinExistence type="predicted"/>
<dbReference type="EMBL" id="SSTE01000542">
    <property type="protein sequence ID" value="KAA0067460.1"/>
    <property type="molecule type" value="Genomic_DNA"/>
</dbReference>
<feature type="compositionally biased region" description="Basic and acidic residues" evidence="1">
    <location>
        <begin position="80"/>
        <end position="100"/>
    </location>
</feature>
<protein>
    <submittedName>
        <fullName evidence="2">Uncharacterized protein</fullName>
    </submittedName>
</protein>
<gene>
    <name evidence="2" type="ORF">E6C27_scaffold40G001290</name>
</gene>
<dbReference type="Proteomes" id="UP000321393">
    <property type="component" value="Unassembled WGS sequence"/>
</dbReference>